<keyword evidence="2" id="KW-1185">Reference proteome</keyword>
<comment type="caution">
    <text evidence="1">The sequence shown here is derived from an EMBL/GenBank/DDBJ whole genome shotgun (WGS) entry which is preliminary data.</text>
</comment>
<evidence type="ECO:0000313" key="2">
    <source>
        <dbReference type="Proteomes" id="UP000613011"/>
    </source>
</evidence>
<protein>
    <submittedName>
        <fullName evidence="1">Uncharacterized protein</fullName>
    </submittedName>
</protein>
<sequence>MSGQPLHEALRCAEYIAGGLQKTDRSAAVLCDDTVHIPLPLRPAGNAEACRKALAGVESGGSTALFDGWQAGANLLEGKTAGTISRVLLLSDSQAHHGLCDEQEIRRHCARRAAQGVSTNGRRHELLRPNG</sequence>
<dbReference type="InterPro" id="IPR036465">
    <property type="entry name" value="vWFA_dom_sf"/>
</dbReference>
<reference evidence="1" key="1">
    <citation type="submission" date="2021-01" db="EMBL/GenBank/DDBJ databases">
        <title>Ramlibacter sp. strain AW1 16S ribosomal RNA gene Genome sequencing and assembly.</title>
        <authorList>
            <person name="Kang M."/>
        </authorList>
    </citation>
    <scope>NUCLEOTIDE SEQUENCE</scope>
    <source>
        <strain evidence="1">AW1</strain>
    </source>
</reference>
<dbReference type="Gene3D" id="3.40.50.410">
    <property type="entry name" value="von Willebrand factor, type A domain"/>
    <property type="match status" value="1"/>
</dbReference>
<evidence type="ECO:0000313" key="1">
    <source>
        <dbReference type="EMBL" id="MBL0421840.1"/>
    </source>
</evidence>
<dbReference type="EMBL" id="JAEQNA010000006">
    <property type="protein sequence ID" value="MBL0421840.1"/>
    <property type="molecule type" value="Genomic_DNA"/>
</dbReference>
<proteinExistence type="predicted"/>
<accession>A0A936ZQQ1</accession>
<dbReference type="AlphaFoldDB" id="A0A936ZQQ1"/>
<gene>
    <name evidence="1" type="ORF">JI739_15940</name>
</gene>
<dbReference type="Proteomes" id="UP000613011">
    <property type="component" value="Unassembled WGS sequence"/>
</dbReference>
<name>A0A936ZQQ1_9BURK</name>
<organism evidence="1 2">
    <name type="scientific">Ramlibacter aurantiacus</name>
    <dbReference type="NCBI Taxonomy" id="2801330"/>
    <lineage>
        <taxon>Bacteria</taxon>
        <taxon>Pseudomonadati</taxon>
        <taxon>Pseudomonadota</taxon>
        <taxon>Betaproteobacteria</taxon>
        <taxon>Burkholderiales</taxon>
        <taxon>Comamonadaceae</taxon>
        <taxon>Ramlibacter</taxon>
    </lineage>
</organism>
<dbReference type="SUPFAM" id="SSF53300">
    <property type="entry name" value="vWA-like"/>
    <property type="match status" value="1"/>
</dbReference>